<evidence type="ECO:0000256" key="16">
    <source>
        <dbReference type="SAM" id="Phobius"/>
    </source>
</evidence>
<dbReference type="PROSITE" id="PS50089">
    <property type="entry name" value="ZF_RING_2"/>
    <property type="match status" value="1"/>
</dbReference>
<keyword evidence="12 16" id="KW-0472">Membrane</keyword>
<evidence type="ECO:0000259" key="17">
    <source>
        <dbReference type="PROSITE" id="PS50089"/>
    </source>
</evidence>
<evidence type="ECO:0000256" key="3">
    <source>
        <dbReference type="ARBA" id="ARBA00004906"/>
    </source>
</evidence>
<keyword evidence="8 14" id="KW-0863">Zinc-finger</keyword>
<keyword evidence="11 16" id="KW-1133">Transmembrane helix</keyword>
<feature type="compositionally biased region" description="Polar residues" evidence="15">
    <location>
        <begin position="215"/>
        <end position="226"/>
    </location>
</feature>
<evidence type="ECO:0000256" key="4">
    <source>
        <dbReference type="ARBA" id="ARBA00012483"/>
    </source>
</evidence>
<evidence type="ECO:0000256" key="11">
    <source>
        <dbReference type="ARBA" id="ARBA00022989"/>
    </source>
</evidence>
<dbReference type="AlphaFoldDB" id="A0AAN9PB16"/>
<dbReference type="Proteomes" id="UP001372338">
    <property type="component" value="Unassembled WGS sequence"/>
</dbReference>
<evidence type="ECO:0000256" key="2">
    <source>
        <dbReference type="ARBA" id="ARBA00004167"/>
    </source>
</evidence>
<comment type="pathway">
    <text evidence="3">Protein modification; protein ubiquitination.</text>
</comment>
<protein>
    <recommendedName>
        <fullName evidence="4">RING-type E3 ubiquitin transferase</fullName>
        <ecNumber evidence="4">2.3.2.27</ecNumber>
    </recommendedName>
</protein>
<comment type="catalytic activity">
    <reaction evidence="1">
        <text>S-ubiquitinyl-[E2 ubiquitin-conjugating enzyme]-L-cysteine + [acceptor protein]-L-lysine = [E2 ubiquitin-conjugating enzyme]-L-cysteine + N(6)-ubiquitinyl-[acceptor protein]-L-lysine.</text>
        <dbReference type="EC" id="2.3.2.27"/>
    </reaction>
</comment>
<keyword evidence="19" id="KW-1185">Reference proteome</keyword>
<dbReference type="GO" id="GO:0016020">
    <property type="term" value="C:membrane"/>
    <property type="evidence" value="ECO:0007669"/>
    <property type="project" value="UniProtKB-SubCell"/>
</dbReference>
<dbReference type="PANTHER" id="PTHR45768">
    <property type="entry name" value="E3 UBIQUITIN-PROTEIN LIGASE RNF13-LIKE"/>
    <property type="match status" value="1"/>
</dbReference>
<keyword evidence="5" id="KW-0808">Transferase</keyword>
<keyword evidence="10" id="KW-0862">Zinc</keyword>
<evidence type="ECO:0000256" key="5">
    <source>
        <dbReference type="ARBA" id="ARBA00022679"/>
    </source>
</evidence>
<dbReference type="InterPro" id="IPR001841">
    <property type="entry name" value="Znf_RING"/>
</dbReference>
<feature type="region of interest" description="Disordered" evidence="15">
    <location>
        <begin position="210"/>
        <end position="269"/>
    </location>
</feature>
<proteinExistence type="inferred from homology"/>
<evidence type="ECO:0000256" key="6">
    <source>
        <dbReference type="ARBA" id="ARBA00022692"/>
    </source>
</evidence>
<gene>
    <name evidence="18" type="ORF">RIF29_05610</name>
</gene>
<evidence type="ECO:0000256" key="9">
    <source>
        <dbReference type="ARBA" id="ARBA00022786"/>
    </source>
</evidence>
<keyword evidence="6 16" id="KW-0812">Transmembrane</keyword>
<dbReference type="Pfam" id="PF13639">
    <property type="entry name" value="zf-RING_2"/>
    <property type="match status" value="1"/>
</dbReference>
<dbReference type="EC" id="2.3.2.27" evidence="4"/>
<evidence type="ECO:0000256" key="1">
    <source>
        <dbReference type="ARBA" id="ARBA00000900"/>
    </source>
</evidence>
<dbReference type="CDD" id="cd16461">
    <property type="entry name" value="RING-H2_EL5-like"/>
    <property type="match status" value="1"/>
</dbReference>
<evidence type="ECO:0000256" key="8">
    <source>
        <dbReference type="ARBA" id="ARBA00022771"/>
    </source>
</evidence>
<accession>A0AAN9PB16</accession>
<comment type="caution">
    <text evidence="18">The sequence shown here is derived from an EMBL/GenBank/DDBJ whole genome shotgun (WGS) entry which is preliminary data.</text>
</comment>
<evidence type="ECO:0000256" key="13">
    <source>
        <dbReference type="ARBA" id="ARBA00024209"/>
    </source>
</evidence>
<comment type="similarity">
    <text evidence="13">Belongs to the RING-type zinc finger family. ATL subfamily.</text>
</comment>
<dbReference type="GO" id="GO:0008270">
    <property type="term" value="F:zinc ion binding"/>
    <property type="evidence" value="ECO:0007669"/>
    <property type="project" value="UniProtKB-KW"/>
</dbReference>
<dbReference type="EMBL" id="JAYWIO010000001">
    <property type="protein sequence ID" value="KAK7290869.1"/>
    <property type="molecule type" value="Genomic_DNA"/>
</dbReference>
<keyword evidence="7" id="KW-0479">Metal-binding</keyword>
<sequence>MSYVNEDHSHDYYPIPNLNGTDHNDFNRRILLIAIVSLSIVLVLVFALHLYARFVLRRQARRRAAIHQLSLTVAHAHAQNNEPRNTGLDPLLINALPMFIFKQKEQPGQITENQGFKSGSATAAHVVVDDGSMVECAVCLSALEDEEMVRLLPNCKHTFHVGCIDTWLASHSTCPICRTKVEPRLVPQPREGPNGLVHDVAPTAPLLIEPIEGTSDGTNSSATNFCGSPKINGSNSRLSSFRRILSRERSSRRIQPSSHDEIDQDLERQ</sequence>
<feature type="transmembrane region" description="Helical" evidence="16">
    <location>
        <begin position="30"/>
        <end position="52"/>
    </location>
</feature>
<name>A0AAN9PB16_CROPI</name>
<evidence type="ECO:0000256" key="14">
    <source>
        <dbReference type="PROSITE-ProRule" id="PRU00175"/>
    </source>
</evidence>
<comment type="subcellular location">
    <subcellularLocation>
        <location evidence="2">Membrane</location>
        <topology evidence="2">Single-pass membrane protein</topology>
    </subcellularLocation>
</comment>
<dbReference type="GO" id="GO:0061630">
    <property type="term" value="F:ubiquitin protein ligase activity"/>
    <property type="evidence" value="ECO:0007669"/>
    <property type="project" value="UniProtKB-EC"/>
</dbReference>
<dbReference type="PANTHER" id="PTHR45768:SF34">
    <property type="entry name" value="RING-H2 FINGER PROTEIN ATL64"/>
    <property type="match status" value="1"/>
</dbReference>
<dbReference type="Gene3D" id="3.30.40.10">
    <property type="entry name" value="Zinc/RING finger domain, C3HC4 (zinc finger)"/>
    <property type="match status" value="1"/>
</dbReference>
<feature type="compositionally biased region" description="Low complexity" evidence="15">
    <location>
        <begin position="234"/>
        <end position="243"/>
    </location>
</feature>
<dbReference type="InterPro" id="IPR013083">
    <property type="entry name" value="Znf_RING/FYVE/PHD"/>
</dbReference>
<keyword evidence="9" id="KW-0833">Ubl conjugation pathway</keyword>
<evidence type="ECO:0000256" key="7">
    <source>
        <dbReference type="ARBA" id="ARBA00022723"/>
    </source>
</evidence>
<dbReference type="SUPFAM" id="SSF57850">
    <property type="entry name" value="RING/U-box"/>
    <property type="match status" value="1"/>
</dbReference>
<feature type="compositionally biased region" description="Basic and acidic residues" evidence="15">
    <location>
        <begin position="258"/>
        <end position="269"/>
    </location>
</feature>
<reference evidence="18 19" key="1">
    <citation type="submission" date="2024-01" db="EMBL/GenBank/DDBJ databases">
        <title>The genomes of 5 underutilized Papilionoideae crops provide insights into root nodulation and disease resistanc.</title>
        <authorList>
            <person name="Yuan L."/>
        </authorList>
    </citation>
    <scope>NUCLEOTIDE SEQUENCE [LARGE SCALE GENOMIC DNA]</scope>
    <source>
        <strain evidence="18">ZHUSHIDOU_FW_LH</strain>
        <tissue evidence="18">Leaf</tissue>
    </source>
</reference>
<evidence type="ECO:0000313" key="18">
    <source>
        <dbReference type="EMBL" id="KAK7290869.1"/>
    </source>
</evidence>
<evidence type="ECO:0000256" key="12">
    <source>
        <dbReference type="ARBA" id="ARBA00023136"/>
    </source>
</evidence>
<evidence type="ECO:0000313" key="19">
    <source>
        <dbReference type="Proteomes" id="UP001372338"/>
    </source>
</evidence>
<dbReference type="SMART" id="SM00184">
    <property type="entry name" value="RING"/>
    <property type="match status" value="1"/>
</dbReference>
<evidence type="ECO:0000256" key="10">
    <source>
        <dbReference type="ARBA" id="ARBA00022833"/>
    </source>
</evidence>
<feature type="domain" description="RING-type" evidence="17">
    <location>
        <begin position="136"/>
        <end position="178"/>
    </location>
</feature>
<organism evidence="18 19">
    <name type="scientific">Crotalaria pallida</name>
    <name type="common">Smooth rattlebox</name>
    <name type="synonym">Crotalaria striata</name>
    <dbReference type="NCBI Taxonomy" id="3830"/>
    <lineage>
        <taxon>Eukaryota</taxon>
        <taxon>Viridiplantae</taxon>
        <taxon>Streptophyta</taxon>
        <taxon>Embryophyta</taxon>
        <taxon>Tracheophyta</taxon>
        <taxon>Spermatophyta</taxon>
        <taxon>Magnoliopsida</taxon>
        <taxon>eudicotyledons</taxon>
        <taxon>Gunneridae</taxon>
        <taxon>Pentapetalae</taxon>
        <taxon>rosids</taxon>
        <taxon>fabids</taxon>
        <taxon>Fabales</taxon>
        <taxon>Fabaceae</taxon>
        <taxon>Papilionoideae</taxon>
        <taxon>50 kb inversion clade</taxon>
        <taxon>genistoids sensu lato</taxon>
        <taxon>core genistoids</taxon>
        <taxon>Crotalarieae</taxon>
        <taxon>Crotalaria</taxon>
    </lineage>
</organism>
<evidence type="ECO:0000256" key="15">
    <source>
        <dbReference type="SAM" id="MobiDB-lite"/>
    </source>
</evidence>